<name>A0A6A5QBB1_AMPQU</name>
<gene>
    <name evidence="1" type="ORF">BDU57DRAFT_542906</name>
</gene>
<evidence type="ECO:0000313" key="1">
    <source>
        <dbReference type="EMBL" id="KAF1911804.1"/>
    </source>
</evidence>
<evidence type="ECO:0000313" key="2">
    <source>
        <dbReference type="Proteomes" id="UP000800096"/>
    </source>
</evidence>
<dbReference type="OrthoDB" id="3801207at2759"/>
<dbReference type="Proteomes" id="UP000800096">
    <property type="component" value="Unassembled WGS sequence"/>
</dbReference>
<dbReference type="AlphaFoldDB" id="A0A6A5QBB1"/>
<reference evidence="1" key="1">
    <citation type="journal article" date="2020" name="Stud. Mycol.">
        <title>101 Dothideomycetes genomes: a test case for predicting lifestyles and emergence of pathogens.</title>
        <authorList>
            <person name="Haridas S."/>
            <person name="Albert R."/>
            <person name="Binder M."/>
            <person name="Bloem J."/>
            <person name="Labutti K."/>
            <person name="Salamov A."/>
            <person name="Andreopoulos B."/>
            <person name="Baker S."/>
            <person name="Barry K."/>
            <person name="Bills G."/>
            <person name="Bluhm B."/>
            <person name="Cannon C."/>
            <person name="Castanera R."/>
            <person name="Culley D."/>
            <person name="Daum C."/>
            <person name="Ezra D."/>
            <person name="Gonzalez J."/>
            <person name="Henrissat B."/>
            <person name="Kuo A."/>
            <person name="Liang C."/>
            <person name="Lipzen A."/>
            <person name="Lutzoni F."/>
            <person name="Magnuson J."/>
            <person name="Mondo S."/>
            <person name="Nolan M."/>
            <person name="Ohm R."/>
            <person name="Pangilinan J."/>
            <person name="Park H.-J."/>
            <person name="Ramirez L."/>
            <person name="Alfaro M."/>
            <person name="Sun H."/>
            <person name="Tritt A."/>
            <person name="Yoshinaga Y."/>
            <person name="Zwiers L.-H."/>
            <person name="Turgeon B."/>
            <person name="Goodwin S."/>
            <person name="Spatafora J."/>
            <person name="Crous P."/>
            <person name="Grigoriev I."/>
        </authorList>
    </citation>
    <scope>NUCLEOTIDE SEQUENCE</scope>
    <source>
        <strain evidence="1">HMLAC05119</strain>
    </source>
</reference>
<proteinExistence type="predicted"/>
<dbReference type="EMBL" id="ML979142">
    <property type="protein sequence ID" value="KAF1911804.1"/>
    <property type="molecule type" value="Genomic_DNA"/>
</dbReference>
<keyword evidence="2" id="KW-1185">Reference proteome</keyword>
<protein>
    <submittedName>
        <fullName evidence="1">Uncharacterized protein</fullName>
    </submittedName>
</protein>
<organism evidence="1 2">
    <name type="scientific">Ampelomyces quisqualis</name>
    <name type="common">Powdery mildew agent</name>
    <dbReference type="NCBI Taxonomy" id="50730"/>
    <lineage>
        <taxon>Eukaryota</taxon>
        <taxon>Fungi</taxon>
        <taxon>Dikarya</taxon>
        <taxon>Ascomycota</taxon>
        <taxon>Pezizomycotina</taxon>
        <taxon>Dothideomycetes</taxon>
        <taxon>Pleosporomycetidae</taxon>
        <taxon>Pleosporales</taxon>
        <taxon>Pleosporineae</taxon>
        <taxon>Phaeosphaeriaceae</taxon>
        <taxon>Ampelomyces</taxon>
    </lineage>
</organism>
<accession>A0A6A5QBB1</accession>
<sequence length="256" mass="28919">MSGVENILPSDQVPKVRPIFDQMDSHGVLQLQPVRVRLGPQNKILEISDGASALGYIFSVVQPPKQVQVTWSNYFLPLLVLYSSPKVKANDNEYQLVDKLPTISSSTLEAILKKRLLTRKAAVPVNRLRKDDRTKAVHMQLVQDVIARRYAPNFSPTHTAFIAACRELMLFYVQPHVFALSASQPQTQAQSLQEVALTSDENAGLLHIFNPLWESCQTRLVEKLDYLKERQELYEDPPVTATYGRCAETYPMIGLQ</sequence>